<feature type="transmembrane region" description="Helical" evidence="1">
    <location>
        <begin position="603"/>
        <end position="626"/>
    </location>
</feature>
<proteinExistence type="predicted"/>
<keyword evidence="1" id="KW-0472">Membrane</keyword>
<feature type="transmembrane region" description="Helical" evidence="1">
    <location>
        <begin position="661"/>
        <end position="677"/>
    </location>
</feature>
<gene>
    <name evidence="3" type="ORF">PQJ61_01120</name>
</gene>
<feature type="transmembrane region" description="Helical" evidence="1">
    <location>
        <begin position="189"/>
        <end position="218"/>
    </location>
</feature>
<name>A0AAJ1IDC1_9SPIO</name>
<feature type="transmembrane region" description="Helical" evidence="1">
    <location>
        <begin position="633"/>
        <end position="655"/>
    </location>
</feature>
<dbReference type="PANTHER" id="PTHR43849">
    <property type="entry name" value="BLL3936 PROTEIN"/>
    <property type="match status" value="1"/>
</dbReference>
<feature type="transmembrane region" description="Helical" evidence="1">
    <location>
        <begin position="302"/>
        <end position="319"/>
    </location>
</feature>
<feature type="transmembrane region" description="Helical" evidence="1">
    <location>
        <begin position="325"/>
        <end position="342"/>
    </location>
</feature>
<dbReference type="NCBIfam" id="TIGR02123">
    <property type="entry name" value="TRAP_fused"/>
    <property type="match status" value="1"/>
</dbReference>
<dbReference type="PANTHER" id="PTHR43849:SF2">
    <property type="entry name" value="BLL3936 PROTEIN"/>
    <property type="match status" value="1"/>
</dbReference>
<dbReference type="EMBL" id="JAQQAL010000005">
    <property type="protein sequence ID" value="MDC7225345.1"/>
    <property type="molecule type" value="Genomic_DNA"/>
</dbReference>
<dbReference type="Proteomes" id="UP001221217">
    <property type="component" value="Unassembled WGS sequence"/>
</dbReference>
<feature type="domain" description="TRAP C4-dicarboxylate transport system permease DctM subunit" evidence="2">
    <location>
        <begin position="137"/>
        <end position="593"/>
    </location>
</feature>
<dbReference type="InterPro" id="IPR011853">
    <property type="entry name" value="TRAP_DctM-Dct_fused"/>
</dbReference>
<feature type="transmembrane region" description="Helical" evidence="1">
    <location>
        <begin position="445"/>
        <end position="469"/>
    </location>
</feature>
<feature type="transmembrane region" description="Helical" evidence="1">
    <location>
        <begin position="59"/>
        <end position="77"/>
    </location>
</feature>
<keyword evidence="1" id="KW-0812">Transmembrane</keyword>
<accession>A0AAJ1IDC1</accession>
<evidence type="ECO:0000313" key="3">
    <source>
        <dbReference type="EMBL" id="MDC7225345.1"/>
    </source>
</evidence>
<dbReference type="Pfam" id="PF11874">
    <property type="entry name" value="DUF3394"/>
    <property type="match status" value="1"/>
</dbReference>
<evidence type="ECO:0000313" key="4">
    <source>
        <dbReference type="Proteomes" id="UP001221217"/>
    </source>
</evidence>
<dbReference type="InterPro" id="IPR021814">
    <property type="entry name" value="DUF3394"/>
</dbReference>
<protein>
    <submittedName>
        <fullName evidence="3">TRAP transporter permease</fullName>
    </submittedName>
</protein>
<dbReference type="AlphaFoldDB" id="A0AAJ1IDC1"/>
<feature type="transmembrane region" description="Helical" evidence="1">
    <location>
        <begin position="97"/>
        <end position="115"/>
    </location>
</feature>
<feature type="transmembrane region" description="Helical" evidence="1">
    <location>
        <begin position="34"/>
        <end position="53"/>
    </location>
</feature>
<keyword evidence="1" id="KW-1133">Transmembrane helix</keyword>
<feature type="transmembrane region" description="Helical" evidence="1">
    <location>
        <begin position="390"/>
        <end position="409"/>
    </location>
</feature>
<evidence type="ECO:0000259" key="2">
    <source>
        <dbReference type="Pfam" id="PF06808"/>
    </source>
</evidence>
<evidence type="ECO:0000256" key="1">
    <source>
        <dbReference type="SAM" id="Phobius"/>
    </source>
</evidence>
<dbReference type="InterPro" id="IPR010656">
    <property type="entry name" value="DctM"/>
</dbReference>
<feature type="transmembrane region" description="Helical" evidence="1">
    <location>
        <begin position="150"/>
        <end position="169"/>
    </location>
</feature>
<reference evidence="3 4" key="1">
    <citation type="submission" date="2022-12" db="EMBL/GenBank/DDBJ databases">
        <title>Metagenome assembled genome from gulf of manar.</title>
        <authorList>
            <person name="Kohli P."/>
            <person name="Pk S."/>
            <person name="Venkata Ramana C."/>
            <person name="Sasikala C."/>
        </authorList>
    </citation>
    <scope>NUCLEOTIDE SEQUENCE [LARGE SCALE GENOMIC DNA]</scope>
    <source>
        <strain evidence="3">JB008</strain>
    </source>
</reference>
<feature type="transmembrane region" description="Helical" evidence="1">
    <location>
        <begin position="519"/>
        <end position="541"/>
    </location>
</feature>
<feature type="transmembrane region" description="Helical" evidence="1">
    <location>
        <begin position="127"/>
        <end position="143"/>
    </location>
</feature>
<dbReference type="Pfam" id="PF06808">
    <property type="entry name" value="DctM"/>
    <property type="match status" value="1"/>
</dbReference>
<feature type="transmembrane region" description="Helical" evidence="1">
    <location>
        <begin position="481"/>
        <end position="507"/>
    </location>
</feature>
<comment type="caution">
    <text evidence="3">The sequence shown here is derived from an EMBL/GenBank/DDBJ whole genome shotgun (WGS) entry which is preliminary data.</text>
</comment>
<sequence>MTEENKKHSQLNNAEKLLKEETGQIRNTRKFDKFLIPFIAVAWSVFQLALPRFLILDSVTIRAIHLAFAVALVFVSIPMSKKDRRFKAMSTEDYIPVIDIILAVVAVLAVLYIVFDWENIASRAGRPTTRDIIIGIVIIILVLEASRRSIGLPLGIIAVIFSIYAFLGPHMPGFLAFRGVSLTKYLSQIVLSTGGIYGIPLDVSANTVFLFVLLGALLEKTGAGYFFNDLAISLLGRFKGGPAKASVVSSGLTGLVSGSSIANVVTTGTFTIPLMKKVGYPGKTAAATEVAASTNGQLMPPIMGAAAFIMAEYLGIGYMDVIKAAAIPAFVSYFALFYITHLEASKLGMEGLPKEEVPNFFDVFKKGFHNLIPLVVLIYELMVMRHSPKLSAFNAIVILFAVMLIRKIVDLSREKKSLGESIKEGVKYSVTTFGSGMISGSRNMLTVALATATAGIVVGIVNMGIGSMIVQVVEFLSMGNIYLLLIITGIASLIIGMGLPTTATYIVMASITVPIILELGGNIGLVIPAIAAHLFCFYFGILADDTPPVGLAAYTAAAIADSDPIPTGIQGFIYDLRTAVIPFMFIFNPQLIMDGVNNGFQGLFIFAMAVFGAFAFTNAVQGWFITKNKWWEVPFFLLAAVMFFNPFALGEIIGLVGNQSYWLYPVAGIVYLIPYLLQRLRMPKAAAI</sequence>
<organism evidence="3 4">
    <name type="scientific">Candidatus Thalassospirochaeta sargassi</name>
    <dbReference type="NCBI Taxonomy" id="3119039"/>
    <lineage>
        <taxon>Bacteria</taxon>
        <taxon>Pseudomonadati</taxon>
        <taxon>Spirochaetota</taxon>
        <taxon>Spirochaetia</taxon>
        <taxon>Spirochaetales</taxon>
        <taxon>Spirochaetaceae</taxon>
        <taxon>Candidatus Thalassospirochaeta</taxon>
    </lineage>
</organism>